<dbReference type="EMBL" id="LKEA01000027">
    <property type="protein sequence ID" value="ROV97993.1"/>
    <property type="molecule type" value="Genomic_DNA"/>
</dbReference>
<dbReference type="Gene3D" id="1.20.1250.20">
    <property type="entry name" value="MFS general substrate transporter like domains"/>
    <property type="match status" value="1"/>
</dbReference>
<dbReference type="PROSITE" id="PS00217">
    <property type="entry name" value="SUGAR_TRANSPORT_2"/>
    <property type="match status" value="1"/>
</dbReference>
<dbReference type="InterPro" id="IPR050360">
    <property type="entry name" value="MFS_Sugar_Transporters"/>
</dbReference>
<evidence type="ECO:0000256" key="9">
    <source>
        <dbReference type="SAM" id="Phobius"/>
    </source>
</evidence>
<evidence type="ECO:0000256" key="5">
    <source>
        <dbReference type="ARBA" id="ARBA00022989"/>
    </source>
</evidence>
<keyword evidence="6 9" id="KW-0472">Membrane</keyword>
<proteinExistence type="inferred from homology"/>
<feature type="transmembrane region" description="Helical" evidence="9">
    <location>
        <begin position="131"/>
        <end position="148"/>
    </location>
</feature>
<evidence type="ECO:0000256" key="4">
    <source>
        <dbReference type="ARBA" id="ARBA00022692"/>
    </source>
</evidence>
<feature type="transmembrane region" description="Helical" evidence="9">
    <location>
        <begin position="84"/>
        <end position="111"/>
    </location>
</feature>
<feature type="transmembrane region" description="Helical" evidence="9">
    <location>
        <begin position="504"/>
        <end position="525"/>
    </location>
</feature>
<feature type="transmembrane region" description="Helical" evidence="9">
    <location>
        <begin position="160"/>
        <end position="176"/>
    </location>
</feature>
<feature type="compositionally biased region" description="Low complexity" evidence="8">
    <location>
        <begin position="35"/>
        <end position="49"/>
    </location>
</feature>
<feature type="transmembrane region" description="Helical" evidence="9">
    <location>
        <begin position="250"/>
        <end position="271"/>
    </location>
</feature>
<dbReference type="InterPro" id="IPR036259">
    <property type="entry name" value="MFS_trans_sf"/>
</dbReference>
<evidence type="ECO:0000256" key="2">
    <source>
        <dbReference type="ARBA" id="ARBA00010992"/>
    </source>
</evidence>
<dbReference type="OrthoDB" id="6612291at2759"/>
<evidence type="ECO:0000256" key="1">
    <source>
        <dbReference type="ARBA" id="ARBA00004141"/>
    </source>
</evidence>
<evidence type="ECO:0000256" key="7">
    <source>
        <dbReference type="RuleBase" id="RU003346"/>
    </source>
</evidence>
<dbReference type="Proteomes" id="UP000283895">
    <property type="component" value="Unassembled WGS sequence"/>
</dbReference>
<dbReference type="GO" id="GO:0005351">
    <property type="term" value="F:carbohydrate:proton symporter activity"/>
    <property type="evidence" value="ECO:0007669"/>
    <property type="project" value="TreeGrafter"/>
</dbReference>
<dbReference type="NCBIfam" id="TIGR00879">
    <property type="entry name" value="SP"/>
    <property type="match status" value="1"/>
</dbReference>
<feature type="transmembrane region" description="Helical" evidence="9">
    <location>
        <begin position="434"/>
        <end position="455"/>
    </location>
</feature>
<dbReference type="PROSITE" id="PS00216">
    <property type="entry name" value="SUGAR_TRANSPORT_1"/>
    <property type="match status" value="1"/>
</dbReference>
<comment type="similarity">
    <text evidence="2 7">Belongs to the major facilitator superfamily. Sugar transporter (TC 2.A.1.1) family.</text>
</comment>
<dbReference type="PANTHER" id="PTHR48022:SF25">
    <property type="entry name" value="QUINATE TRANSPORTER, PUTATIVE (AFU_ORTHOLOGUE AFUA_5G12950)-RELATED"/>
    <property type="match status" value="1"/>
</dbReference>
<feature type="domain" description="Major facilitator superfamily (MFS) profile" evidence="10">
    <location>
        <begin position="87"/>
        <end position="529"/>
    </location>
</feature>
<keyword evidence="3 7" id="KW-0813">Transport</keyword>
<comment type="caution">
    <text evidence="11">The sequence shown here is derived from an EMBL/GenBank/DDBJ whole genome shotgun (WGS) entry which is preliminary data.</text>
</comment>
<feature type="region of interest" description="Disordered" evidence="8">
    <location>
        <begin position="1"/>
        <end position="71"/>
    </location>
</feature>
<reference evidence="11 12" key="1">
    <citation type="submission" date="2015-09" db="EMBL/GenBank/DDBJ databases">
        <title>Host preference determinants of Valsa canker pathogens revealed by comparative genomics.</title>
        <authorList>
            <person name="Yin Z."/>
            <person name="Huang L."/>
        </authorList>
    </citation>
    <scope>NUCLEOTIDE SEQUENCE [LARGE SCALE GENOMIC DNA]</scope>
    <source>
        <strain evidence="11 12">03-1</strain>
    </source>
</reference>
<dbReference type="FunFam" id="1.20.1250.20:FF:000090">
    <property type="entry name" value="MFS sugar transporter, putative"/>
    <property type="match status" value="1"/>
</dbReference>
<dbReference type="PROSITE" id="PS50850">
    <property type="entry name" value="MFS"/>
    <property type="match status" value="1"/>
</dbReference>
<dbReference type="InterPro" id="IPR005828">
    <property type="entry name" value="MFS_sugar_transport-like"/>
</dbReference>
<feature type="transmembrane region" description="Helical" evidence="9">
    <location>
        <begin position="218"/>
        <end position="238"/>
    </location>
</feature>
<evidence type="ECO:0000256" key="6">
    <source>
        <dbReference type="ARBA" id="ARBA00023136"/>
    </source>
</evidence>
<feature type="compositionally biased region" description="Polar residues" evidence="8">
    <location>
        <begin position="1"/>
        <end position="11"/>
    </location>
</feature>
<dbReference type="Pfam" id="PF00083">
    <property type="entry name" value="Sugar_tr"/>
    <property type="match status" value="1"/>
</dbReference>
<evidence type="ECO:0000313" key="12">
    <source>
        <dbReference type="Proteomes" id="UP000283895"/>
    </source>
</evidence>
<feature type="transmembrane region" description="Helical" evidence="9">
    <location>
        <begin position="339"/>
        <end position="359"/>
    </location>
</feature>
<evidence type="ECO:0000256" key="8">
    <source>
        <dbReference type="SAM" id="MobiDB-lite"/>
    </source>
</evidence>
<feature type="transmembrane region" description="Helical" evidence="9">
    <location>
        <begin position="403"/>
        <end position="422"/>
    </location>
</feature>
<sequence length="577" mass="62871">MRRFLPSSNSKRPAMSEPEFEEETESLLQHSRQDSPSSSATPGQSSNSSTPFSSELSDASPDYPAGRASSATTMHGTRLGRIRAYWLGSVVCIGGFLFGYDSGIVGGVLTLKSFERDYGYTSADVTRTNSLAVGLQQLGAFVACFIAWPMTNYLGRRKSLMIASLVFCIGAVIQTINTHSLAAFYVARVIAGLGLGTATVVVPMFSSEMTPASIRGQVGSFFQLFYTFGIFVSYWIDYGMALGPSNSQQWQIPIGLQLVPGALLGLGMLTLKESTRWLTRKGRHEEALESLKWIRADDSQAVMDEMEDIRRGVETEARATEGFRYGELIQGDNFKRVSAAFAIFAAQQATGATAFAYFGPQYFKLLVGSGNKDLLLTAIFGAVKVAACGTFVLFVSERVGRRNVLIGGAAFMAVCQITTAVVDRAIPPPEEGDVTSSGIATVALIYLFVIAYNFSWGPMPWPYVSEIFPARIREPGVAIGVGSQWLFNFVFSLTTPYMMTNMGWGTFLLWGVFDVIIAILAFFFLKETKGLSLEAIAQTQFKKGSSRGPASHRESPVGIIWVLRLSQKTFDPAVKVI</sequence>
<feature type="transmembrane region" description="Helical" evidence="9">
    <location>
        <begin position="374"/>
        <end position="396"/>
    </location>
</feature>
<dbReference type="GO" id="GO:0016020">
    <property type="term" value="C:membrane"/>
    <property type="evidence" value="ECO:0007669"/>
    <property type="project" value="UniProtKB-SubCell"/>
</dbReference>
<dbReference type="InterPro" id="IPR020846">
    <property type="entry name" value="MFS_dom"/>
</dbReference>
<organism evidence="11 12">
    <name type="scientific">Cytospora schulzeri</name>
    <dbReference type="NCBI Taxonomy" id="448051"/>
    <lineage>
        <taxon>Eukaryota</taxon>
        <taxon>Fungi</taxon>
        <taxon>Dikarya</taxon>
        <taxon>Ascomycota</taxon>
        <taxon>Pezizomycotina</taxon>
        <taxon>Sordariomycetes</taxon>
        <taxon>Sordariomycetidae</taxon>
        <taxon>Diaporthales</taxon>
        <taxon>Cytosporaceae</taxon>
        <taxon>Cytospora</taxon>
    </lineage>
</organism>
<accession>A0A423W3U1</accession>
<protein>
    <recommendedName>
        <fullName evidence="10">Major facilitator superfamily (MFS) profile domain-containing protein</fullName>
    </recommendedName>
</protein>
<evidence type="ECO:0000313" key="11">
    <source>
        <dbReference type="EMBL" id="ROV97993.1"/>
    </source>
</evidence>
<dbReference type="SUPFAM" id="SSF103473">
    <property type="entry name" value="MFS general substrate transporter"/>
    <property type="match status" value="1"/>
</dbReference>
<evidence type="ECO:0000259" key="10">
    <source>
        <dbReference type="PROSITE" id="PS50850"/>
    </source>
</evidence>
<comment type="subcellular location">
    <subcellularLocation>
        <location evidence="1">Membrane</location>
        <topology evidence="1">Multi-pass membrane protein</topology>
    </subcellularLocation>
</comment>
<evidence type="ECO:0000256" key="3">
    <source>
        <dbReference type="ARBA" id="ARBA00022448"/>
    </source>
</evidence>
<dbReference type="AlphaFoldDB" id="A0A423W3U1"/>
<name>A0A423W3U1_9PEZI</name>
<feature type="transmembrane region" description="Helical" evidence="9">
    <location>
        <begin position="182"/>
        <end position="206"/>
    </location>
</feature>
<keyword evidence="5 9" id="KW-1133">Transmembrane helix</keyword>
<dbReference type="InterPro" id="IPR003663">
    <property type="entry name" value="Sugar/inositol_transpt"/>
</dbReference>
<keyword evidence="4 9" id="KW-0812">Transmembrane</keyword>
<dbReference type="InterPro" id="IPR005829">
    <property type="entry name" value="Sugar_transporter_CS"/>
</dbReference>
<gene>
    <name evidence="11" type="ORF">VMCG_06979</name>
</gene>
<keyword evidence="12" id="KW-1185">Reference proteome</keyword>
<dbReference type="STRING" id="356882.A0A423W3U1"/>
<dbReference type="PANTHER" id="PTHR48022">
    <property type="entry name" value="PLASTIDIC GLUCOSE TRANSPORTER 4"/>
    <property type="match status" value="1"/>
</dbReference>
<dbReference type="PRINTS" id="PR00171">
    <property type="entry name" value="SUGRTRNSPORT"/>
</dbReference>
<feature type="transmembrane region" description="Helical" evidence="9">
    <location>
        <begin position="476"/>
        <end position="498"/>
    </location>
</feature>